<dbReference type="PROSITE" id="PS50893">
    <property type="entry name" value="ABC_TRANSPORTER_2"/>
    <property type="match status" value="1"/>
</dbReference>
<evidence type="ECO:0000256" key="2">
    <source>
        <dbReference type="ARBA" id="ARBA00022448"/>
    </source>
</evidence>
<proteinExistence type="inferred from homology"/>
<dbReference type="EMBL" id="CP063362">
    <property type="protein sequence ID" value="QRG09639.1"/>
    <property type="molecule type" value="Genomic_DNA"/>
</dbReference>
<dbReference type="SMART" id="SM00382">
    <property type="entry name" value="AAA"/>
    <property type="match status" value="1"/>
</dbReference>
<comment type="similarity">
    <text evidence="1">Belongs to the ABC transporter superfamily.</text>
</comment>
<feature type="domain" description="ABC transporter" evidence="6">
    <location>
        <begin position="2"/>
        <end position="233"/>
    </location>
</feature>
<accession>A0A974SLS2</accession>
<organism evidence="7 8">
    <name type="scientific">Xanthobacter dioxanivorans</name>
    <dbReference type="NCBI Taxonomy" id="2528964"/>
    <lineage>
        <taxon>Bacteria</taxon>
        <taxon>Pseudomonadati</taxon>
        <taxon>Pseudomonadota</taxon>
        <taxon>Alphaproteobacteria</taxon>
        <taxon>Hyphomicrobiales</taxon>
        <taxon>Xanthobacteraceae</taxon>
        <taxon>Xanthobacter</taxon>
    </lineage>
</organism>
<dbReference type="CDD" id="cd03224">
    <property type="entry name" value="ABC_TM1139_LivF_branched"/>
    <property type="match status" value="1"/>
</dbReference>
<dbReference type="GO" id="GO:0015658">
    <property type="term" value="F:branched-chain amino acid transmembrane transporter activity"/>
    <property type="evidence" value="ECO:0007669"/>
    <property type="project" value="TreeGrafter"/>
</dbReference>
<dbReference type="InterPro" id="IPR027417">
    <property type="entry name" value="P-loop_NTPase"/>
</dbReference>
<protein>
    <submittedName>
        <fullName evidence="7">ABC transporter ATP-binding protein</fullName>
    </submittedName>
</protein>
<keyword evidence="2" id="KW-0813">Transport</keyword>
<dbReference type="GO" id="GO:0016887">
    <property type="term" value="F:ATP hydrolysis activity"/>
    <property type="evidence" value="ECO:0007669"/>
    <property type="project" value="InterPro"/>
</dbReference>
<dbReference type="PANTHER" id="PTHR43820:SF4">
    <property type="entry name" value="HIGH-AFFINITY BRANCHED-CHAIN AMINO ACID TRANSPORT ATP-BINDING PROTEIN LIVF"/>
    <property type="match status" value="1"/>
</dbReference>
<keyword evidence="8" id="KW-1185">Reference proteome</keyword>
<evidence type="ECO:0000256" key="5">
    <source>
        <dbReference type="ARBA" id="ARBA00022970"/>
    </source>
</evidence>
<dbReference type="SUPFAM" id="SSF52540">
    <property type="entry name" value="P-loop containing nucleoside triphosphate hydrolases"/>
    <property type="match status" value="1"/>
</dbReference>
<dbReference type="GO" id="GO:0015807">
    <property type="term" value="P:L-amino acid transport"/>
    <property type="evidence" value="ECO:0007669"/>
    <property type="project" value="TreeGrafter"/>
</dbReference>
<dbReference type="GO" id="GO:0005524">
    <property type="term" value="F:ATP binding"/>
    <property type="evidence" value="ECO:0007669"/>
    <property type="project" value="UniProtKB-KW"/>
</dbReference>
<dbReference type="PANTHER" id="PTHR43820">
    <property type="entry name" value="HIGH-AFFINITY BRANCHED-CHAIN AMINO ACID TRANSPORT ATP-BINDING PROTEIN LIVF"/>
    <property type="match status" value="1"/>
</dbReference>
<evidence type="ECO:0000256" key="4">
    <source>
        <dbReference type="ARBA" id="ARBA00022840"/>
    </source>
</evidence>
<dbReference type="Proteomes" id="UP000596427">
    <property type="component" value="Chromosome"/>
</dbReference>
<evidence type="ECO:0000256" key="3">
    <source>
        <dbReference type="ARBA" id="ARBA00022741"/>
    </source>
</evidence>
<evidence type="ECO:0000313" key="8">
    <source>
        <dbReference type="Proteomes" id="UP000596427"/>
    </source>
</evidence>
<evidence type="ECO:0000313" key="7">
    <source>
        <dbReference type="EMBL" id="QRG09639.1"/>
    </source>
</evidence>
<dbReference type="AlphaFoldDB" id="A0A974SLS2"/>
<evidence type="ECO:0000259" key="6">
    <source>
        <dbReference type="PROSITE" id="PS50893"/>
    </source>
</evidence>
<sequence length="243" mass="25858">MLSVKGLCAGYGALTILKGIDISIGTGEVVGLVGANGAGKTTLVRTLAGLLPARDGEIRLGGEDITRIPPHQRSGFGLAVVLENRNLFGELTVRENLALAERAGRGRRHVFTLERIVDLFPAVGEKLSVRCDLLSGGQQQQVAIGRALLLQPDIMLMDEPSTGLAPKVVKDILDVLGRLRADGMSIILVEQNIAIASSATSRAYVMATGRIAHEVIEGDWPRFMADEMLVSAYLGHHQGAAHP</sequence>
<keyword evidence="5" id="KW-0029">Amino-acid transport</keyword>
<gene>
    <name evidence="7" type="ORF">EZH22_14145</name>
</gene>
<dbReference type="InterPro" id="IPR052156">
    <property type="entry name" value="BCAA_Transport_ATP-bd_LivF"/>
</dbReference>
<dbReference type="KEGG" id="xdi:EZH22_14145"/>
<evidence type="ECO:0000256" key="1">
    <source>
        <dbReference type="ARBA" id="ARBA00005417"/>
    </source>
</evidence>
<keyword evidence="3" id="KW-0547">Nucleotide-binding</keyword>
<dbReference type="Gene3D" id="3.40.50.300">
    <property type="entry name" value="P-loop containing nucleotide triphosphate hydrolases"/>
    <property type="match status" value="1"/>
</dbReference>
<dbReference type="Pfam" id="PF00005">
    <property type="entry name" value="ABC_tran"/>
    <property type="match status" value="1"/>
</dbReference>
<keyword evidence="4 7" id="KW-0067">ATP-binding</keyword>
<dbReference type="InterPro" id="IPR003439">
    <property type="entry name" value="ABC_transporter-like_ATP-bd"/>
</dbReference>
<dbReference type="InterPro" id="IPR003593">
    <property type="entry name" value="AAA+_ATPase"/>
</dbReference>
<reference evidence="7 8" key="1">
    <citation type="submission" date="2020-10" db="EMBL/GenBank/DDBJ databases">
        <title>Degradation of 1,4-Dioxane by Xanthobacter sp. YN2, via a Novel Group-2 Soluble Di-Iron Monooxygenase.</title>
        <authorList>
            <person name="Ma F."/>
            <person name="Wang Y."/>
            <person name="Yang J."/>
            <person name="Guo H."/>
            <person name="Su D."/>
            <person name="Yu L."/>
        </authorList>
    </citation>
    <scope>NUCLEOTIDE SEQUENCE [LARGE SCALE GENOMIC DNA]</scope>
    <source>
        <strain evidence="7 8">YN2</strain>
    </source>
</reference>
<name>A0A974SLS2_9HYPH</name>